<evidence type="ECO:0000313" key="6">
    <source>
        <dbReference type="Proteomes" id="UP001164909"/>
    </source>
</evidence>
<evidence type="ECO:0000259" key="3">
    <source>
        <dbReference type="Pfam" id="PF01232"/>
    </source>
</evidence>
<evidence type="ECO:0000256" key="2">
    <source>
        <dbReference type="ARBA" id="ARBA00048615"/>
    </source>
</evidence>
<dbReference type="RefSeq" id="WP_045169886.1">
    <property type="nucleotide sequence ID" value="NZ_CP113865.1"/>
</dbReference>
<reference evidence="5" key="1">
    <citation type="submission" date="2022-12" db="EMBL/GenBank/DDBJ databases">
        <authorList>
            <person name="Bing R.G."/>
            <person name="Willard D.J."/>
            <person name="Manesh M.J.H."/>
            <person name="Laemthong T."/>
            <person name="Crosby J.R."/>
            <person name="Kelly R.M."/>
        </authorList>
    </citation>
    <scope>NUCLEOTIDE SEQUENCE</scope>
    <source>
        <strain evidence="5">DSM 8990</strain>
    </source>
</reference>
<keyword evidence="6" id="KW-1185">Reference proteome</keyword>
<protein>
    <submittedName>
        <fullName evidence="5">Mannitol dehydrogenase family protein</fullName>
    </submittedName>
</protein>
<dbReference type="Pfam" id="PF01232">
    <property type="entry name" value="Mannitol_dh"/>
    <property type="match status" value="1"/>
</dbReference>
<evidence type="ECO:0000256" key="1">
    <source>
        <dbReference type="ARBA" id="ARBA00023002"/>
    </source>
</evidence>
<organism evidence="5 6">
    <name type="scientific">Caldicellulosiruptor morganii</name>
    <dbReference type="NCBI Taxonomy" id="1387555"/>
    <lineage>
        <taxon>Bacteria</taxon>
        <taxon>Bacillati</taxon>
        <taxon>Bacillota</taxon>
        <taxon>Bacillota incertae sedis</taxon>
        <taxon>Caldicellulosiruptorales</taxon>
        <taxon>Caldicellulosiruptoraceae</taxon>
        <taxon>Caldicellulosiruptor</taxon>
    </lineage>
</organism>
<proteinExistence type="predicted"/>
<dbReference type="Gene3D" id="1.10.1040.10">
    <property type="entry name" value="N-(1-d-carboxylethyl)-l-norvaline Dehydrogenase, domain 2"/>
    <property type="match status" value="1"/>
</dbReference>
<keyword evidence="1" id="KW-0560">Oxidoreductase</keyword>
<dbReference type="Gene3D" id="3.40.50.720">
    <property type="entry name" value="NAD(P)-binding Rossmann-like Domain"/>
    <property type="match status" value="1"/>
</dbReference>
<name>A0ABY7BQE5_9FIRM</name>
<dbReference type="SUPFAM" id="SSF51735">
    <property type="entry name" value="NAD(P)-binding Rossmann-fold domains"/>
    <property type="match status" value="1"/>
</dbReference>
<feature type="domain" description="Mannitol dehydrogenase N-terminal" evidence="3">
    <location>
        <begin position="40"/>
        <end position="309"/>
    </location>
</feature>
<dbReference type="Proteomes" id="UP001164909">
    <property type="component" value="Chromosome"/>
</dbReference>
<dbReference type="InterPro" id="IPR008927">
    <property type="entry name" value="6-PGluconate_DH-like_C_sf"/>
</dbReference>
<dbReference type="SUPFAM" id="SSF48179">
    <property type="entry name" value="6-phosphogluconate dehydrogenase C-terminal domain-like"/>
    <property type="match status" value="1"/>
</dbReference>
<sequence>MLKLNKESLAHKDLWQKIQIETPKFDMEDVIKNTLKNPTCLHFGAGNIFRGYIAALWQDLLEKGEVQTGIIAAELFDYEIIDRIYKPYDNLCLVVTADAKGNLQKRVIASITEALKCDPDFKDDWTRLCEIFKSATLQMVTFTITEKGYNIFDLEGKYLPQVREDIENGPEKPKSSMGKVASLLYVRYRNGKHPIAVVSLDNCSRNGERLYSSIIQIAKEWAKNKLVEEGFVEYLSNPSSVSFPWSMIDKIVPRPSESIKELLEKDRLEKMDIICTSKNTYIAPFVNTEKSQYLVIEDSFPNGRPPLEKAGVYFADRQTVENSERMKVQTCLNPLHTALAIFGCLLGYRTIYEEVKDRCLKKLIEKIGYEEGLPVVVDPGIIDPKEYLKEVIEERFPNPYIPDTPQRIATDTSQKMPVRFGETIKAYSESPNLDVRSLKFIPLVIAGWLRYLLCVDDSGKPFEPSPDPLLDELRKYISGIELGREVENLDQKLKPILSNQTLFRVNLFEVGLAEKVIGYFKEMIEGAGAVRKTLEKCWMQLNKKERSRMGKWVLK</sequence>
<dbReference type="InterPro" id="IPR013131">
    <property type="entry name" value="Mannitol_DH_N"/>
</dbReference>
<dbReference type="InterPro" id="IPR036291">
    <property type="entry name" value="NAD(P)-bd_dom_sf"/>
</dbReference>
<accession>A0ABY7BQE5</accession>
<dbReference type="EMBL" id="CP113865">
    <property type="protein sequence ID" value="WAM33241.1"/>
    <property type="molecule type" value="Genomic_DNA"/>
</dbReference>
<dbReference type="InterPro" id="IPR050988">
    <property type="entry name" value="Mannitol_DH/Oxidoreductase"/>
</dbReference>
<dbReference type="PANTHER" id="PTHR43362:SF1">
    <property type="entry name" value="MANNITOL DEHYDROGENASE 2-RELATED"/>
    <property type="match status" value="1"/>
</dbReference>
<dbReference type="InterPro" id="IPR013118">
    <property type="entry name" value="Mannitol_DH_C"/>
</dbReference>
<dbReference type="Pfam" id="PF08125">
    <property type="entry name" value="Mannitol_dh_C"/>
    <property type="match status" value="1"/>
</dbReference>
<evidence type="ECO:0000259" key="4">
    <source>
        <dbReference type="Pfam" id="PF08125"/>
    </source>
</evidence>
<dbReference type="PANTHER" id="PTHR43362">
    <property type="entry name" value="MANNITOL DEHYDROGENASE DSF1-RELATED"/>
    <property type="match status" value="1"/>
</dbReference>
<feature type="domain" description="Mannitol dehydrogenase C-terminal" evidence="4">
    <location>
        <begin position="321"/>
        <end position="504"/>
    </location>
</feature>
<evidence type="ECO:0000313" key="5">
    <source>
        <dbReference type="EMBL" id="WAM33241.1"/>
    </source>
</evidence>
<dbReference type="InterPro" id="IPR013328">
    <property type="entry name" value="6PGD_dom2"/>
</dbReference>
<gene>
    <name evidence="5" type="ORF">OTK00_001728</name>
</gene>
<comment type="catalytic activity">
    <reaction evidence="2">
        <text>D-mannitol 1-phosphate + NAD(+) = beta-D-fructose 6-phosphate + NADH + H(+)</text>
        <dbReference type="Rhea" id="RHEA:19661"/>
        <dbReference type="ChEBI" id="CHEBI:15378"/>
        <dbReference type="ChEBI" id="CHEBI:57540"/>
        <dbReference type="ChEBI" id="CHEBI:57634"/>
        <dbReference type="ChEBI" id="CHEBI:57945"/>
        <dbReference type="ChEBI" id="CHEBI:61381"/>
        <dbReference type="EC" id="1.1.1.17"/>
    </reaction>
</comment>